<dbReference type="AlphaFoldDB" id="I0HCT7"/>
<proteinExistence type="predicted"/>
<reference evidence="1 2" key="1">
    <citation type="submission" date="2012-02" db="EMBL/GenBank/DDBJ databases">
        <title>Complete genome sequence of Actinoplanes missouriensis 431 (= NBRC 102363).</title>
        <authorList>
            <person name="Ohnishi Y."/>
            <person name="Ishikawa J."/>
            <person name="Sekine M."/>
            <person name="Hosoyama A."/>
            <person name="Harada T."/>
            <person name="Narita H."/>
            <person name="Hata T."/>
            <person name="Konno Y."/>
            <person name="Tutikane K."/>
            <person name="Fujita N."/>
            <person name="Horinouchi S."/>
            <person name="Hayakawa M."/>
        </authorList>
    </citation>
    <scope>NUCLEOTIDE SEQUENCE [LARGE SCALE GENOMIC DNA]</scope>
    <source>
        <strain evidence="2">ATCC 14538 / DSM 43046 / CBS 188.64 / JCM 3121 / NBRC 102363 / NCIMB 12654 / NRRL B-3342 / UNCC 431</strain>
    </source>
</reference>
<gene>
    <name evidence="1" type="ordered locus">AMIS_56040</name>
</gene>
<keyword evidence="2" id="KW-1185">Reference proteome</keyword>
<organism evidence="1 2">
    <name type="scientific">Actinoplanes missouriensis (strain ATCC 14538 / DSM 43046 / CBS 188.64 / JCM 3121 / NBRC 102363 / NCIMB 12654 / NRRL B-3342 / UNCC 431)</name>
    <dbReference type="NCBI Taxonomy" id="512565"/>
    <lineage>
        <taxon>Bacteria</taxon>
        <taxon>Bacillati</taxon>
        <taxon>Actinomycetota</taxon>
        <taxon>Actinomycetes</taxon>
        <taxon>Micromonosporales</taxon>
        <taxon>Micromonosporaceae</taxon>
        <taxon>Actinoplanes</taxon>
    </lineage>
</organism>
<evidence type="ECO:0000313" key="1">
    <source>
        <dbReference type="EMBL" id="BAL90824.1"/>
    </source>
</evidence>
<dbReference type="InterPro" id="IPR045428">
    <property type="entry name" value="EACC1"/>
</dbReference>
<accession>I0HCT7</accession>
<name>I0HCT7_ACTM4</name>
<dbReference type="KEGG" id="ams:AMIS_56040"/>
<dbReference type="Proteomes" id="UP000007882">
    <property type="component" value="Chromosome"/>
</dbReference>
<dbReference type="STRING" id="512565.AMIS_56040"/>
<dbReference type="PATRIC" id="fig|512565.3.peg.5601"/>
<dbReference type="Pfam" id="PF19953">
    <property type="entry name" value="EACC1"/>
    <property type="match status" value="1"/>
</dbReference>
<sequence length="118" mass="12903">MRISVVAAEDEQATLGMYRWFRDDENLAGHAVEMRDDGRPTGTMGAIEFIDVVLTHGTALANLVIAYATWRQSRDDDTTEVTFTCDGRSITVKDASPETIDRIVAALSSPASPEVEGR</sequence>
<dbReference type="EMBL" id="AP012319">
    <property type="protein sequence ID" value="BAL90824.1"/>
    <property type="molecule type" value="Genomic_DNA"/>
</dbReference>
<protein>
    <submittedName>
        <fullName evidence="1">Uncharacterized protein</fullName>
    </submittedName>
</protein>
<dbReference type="HOGENOM" id="CLU_142904_1_0_11"/>
<evidence type="ECO:0000313" key="2">
    <source>
        <dbReference type="Proteomes" id="UP000007882"/>
    </source>
</evidence>